<evidence type="ECO:0000256" key="1">
    <source>
        <dbReference type="SAM" id="MobiDB-lite"/>
    </source>
</evidence>
<dbReference type="Gene3D" id="3.40.50.410">
    <property type="entry name" value="von Willebrand factor, type A domain"/>
    <property type="match status" value="2"/>
</dbReference>
<dbReference type="SUPFAM" id="SSF53300">
    <property type="entry name" value="vWA-like"/>
    <property type="match status" value="2"/>
</dbReference>
<reference evidence="3" key="1">
    <citation type="submission" date="2022-11" db="UniProtKB">
        <authorList>
            <consortium name="WormBaseParasite"/>
        </authorList>
    </citation>
    <scope>IDENTIFICATION</scope>
</reference>
<evidence type="ECO:0000313" key="3">
    <source>
        <dbReference type="WBParaSite" id="PSU_v2.g12837.t1"/>
    </source>
</evidence>
<protein>
    <submittedName>
        <fullName evidence="3">VWFA domain-containing protein</fullName>
    </submittedName>
</protein>
<dbReference type="AlphaFoldDB" id="A0A914Y051"/>
<organism evidence="2 3">
    <name type="scientific">Panagrolaimus superbus</name>
    <dbReference type="NCBI Taxonomy" id="310955"/>
    <lineage>
        <taxon>Eukaryota</taxon>
        <taxon>Metazoa</taxon>
        <taxon>Ecdysozoa</taxon>
        <taxon>Nematoda</taxon>
        <taxon>Chromadorea</taxon>
        <taxon>Rhabditida</taxon>
        <taxon>Tylenchina</taxon>
        <taxon>Panagrolaimomorpha</taxon>
        <taxon>Panagrolaimoidea</taxon>
        <taxon>Panagrolaimidae</taxon>
        <taxon>Panagrolaimus</taxon>
    </lineage>
</organism>
<evidence type="ECO:0000313" key="2">
    <source>
        <dbReference type="Proteomes" id="UP000887577"/>
    </source>
</evidence>
<proteinExistence type="predicted"/>
<dbReference type="InterPro" id="IPR036465">
    <property type="entry name" value="vWFA_dom_sf"/>
</dbReference>
<sequence length="364" mass="39613">MTYPFNSTNDEQSLQQAIDNTFQTSYPTSLAGAMRMLISNAYQNRTIPDSTLIFVTDTTNAIQIQQAYNLYNSVLRNSGVRLTFILTGAKANSTQLQAFDDAIFFNWQNMSKSQPDGWDISQAFRCTPISSTTTGSTVITSTPLAPTTTLSTQGSSSSLSVQTSTIPSTSSSLQSTNVQTSATTPSSYIPCQSWISFGIDDSSNLNATQFATQLNFISNTIGGLNHFERIAAVGGYQQPVSWNSGLSLQLIQTAITTMFQAGPYNLGRQFDAILTNLGNIQVNNIPIGALIFISDTSDSALQGADQRLLQLKNANVRLTFVLLGPNADQRKLTQFSTNFINWKDLSQPQPDNWNTQASPAYGCM</sequence>
<name>A0A914Y051_9BILA</name>
<accession>A0A914Y051</accession>
<dbReference type="WBParaSite" id="PSU_v2.g12837.t1">
    <property type="protein sequence ID" value="PSU_v2.g12837.t1"/>
    <property type="gene ID" value="PSU_v2.g12837"/>
</dbReference>
<dbReference type="Proteomes" id="UP000887577">
    <property type="component" value="Unplaced"/>
</dbReference>
<feature type="region of interest" description="Disordered" evidence="1">
    <location>
        <begin position="149"/>
        <end position="177"/>
    </location>
</feature>
<keyword evidence="2" id="KW-1185">Reference proteome</keyword>